<reference evidence="2" key="1">
    <citation type="journal article" date="2024" name="Proc. Natl. Acad. Sci. U.S.A.">
        <title>Extraordinary preservation of gene collinearity over three hundred million years revealed in homosporous lycophytes.</title>
        <authorList>
            <person name="Li C."/>
            <person name="Wickell D."/>
            <person name="Kuo L.Y."/>
            <person name="Chen X."/>
            <person name="Nie B."/>
            <person name="Liao X."/>
            <person name="Peng D."/>
            <person name="Ji J."/>
            <person name="Jenkins J."/>
            <person name="Williams M."/>
            <person name="Shu S."/>
            <person name="Plott C."/>
            <person name="Barry K."/>
            <person name="Rajasekar S."/>
            <person name="Grimwood J."/>
            <person name="Han X."/>
            <person name="Sun S."/>
            <person name="Hou Z."/>
            <person name="He W."/>
            <person name="Dai G."/>
            <person name="Sun C."/>
            <person name="Schmutz J."/>
            <person name="Leebens-Mack J.H."/>
            <person name="Li F.W."/>
            <person name="Wang L."/>
        </authorList>
    </citation>
    <scope>NUCLEOTIDE SEQUENCE [LARGE SCALE GENOMIC DNA]</scope>
    <source>
        <strain evidence="2">cv. PW_Plant_1</strain>
    </source>
</reference>
<proteinExistence type="predicted"/>
<organism evidence="1 2">
    <name type="scientific">Diphasiastrum complanatum</name>
    <name type="common">Issler's clubmoss</name>
    <name type="synonym">Lycopodium complanatum</name>
    <dbReference type="NCBI Taxonomy" id="34168"/>
    <lineage>
        <taxon>Eukaryota</taxon>
        <taxon>Viridiplantae</taxon>
        <taxon>Streptophyta</taxon>
        <taxon>Embryophyta</taxon>
        <taxon>Tracheophyta</taxon>
        <taxon>Lycopodiopsida</taxon>
        <taxon>Lycopodiales</taxon>
        <taxon>Lycopodiaceae</taxon>
        <taxon>Lycopodioideae</taxon>
        <taxon>Diphasiastrum</taxon>
    </lineage>
</organism>
<evidence type="ECO:0000313" key="2">
    <source>
        <dbReference type="Proteomes" id="UP001162992"/>
    </source>
</evidence>
<keyword evidence="2" id="KW-1185">Reference proteome</keyword>
<sequence length="361" mass="38277">MGSNKFGLMTVISITIAVSCLVKVVPIQGQGLVPPVSGLEYGFYQSSCPCAENTVRTSIISFLSSNVSQAGGVIRLLYHDCFVQGCDASLLINDTNGEQTSFPNLTLRQSAFAIIDLIKSQLESKCPGVVSCADILALAVRECINQTGGSFFEIPTGRRDSLNFSSDATVRANLKPPTSNISVLISSFSSKGLNPTDLAAVSGAHTVGTSHCNSFSNRLRPTVDPTLNSTLAIKLQQLCPNSSNINALTNLDMVTPNTFDNQYFTNNLQGNVLLTSDAALLNNTETKTTVQSLSSSTTQFSKQFSISLIKMSMISVLTGSAGNIRKVCSVLNAPGSSAATVTAPVTEIIDEFVEKATIYNT</sequence>
<name>A0ACC2AQN6_DIPCM</name>
<dbReference type="Proteomes" id="UP001162992">
    <property type="component" value="Chromosome 20"/>
</dbReference>
<gene>
    <name evidence="1" type="ORF">O6H91_20G040700</name>
</gene>
<accession>A0ACC2AQN6</accession>
<protein>
    <submittedName>
        <fullName evidence="1">Uncharacterized protein</fullName>
    </submittedName>
</protein>
<comment type="caution">
    <text evidence="1">The sequence shown here is derived from an EMBL/GenBank/DDBJ whole genome shotgun (WGS) entry which is preliminary data.</text>
</comment>
<evidence type="ECO:0000313" key="1">
    <source>
        <dbReference type="EMBL" id="KAJ7519482.1"/>
    </source>
</evidence>
<dbReference type="EMBL" id="CM055111">
    <property type="protein sequence ID" value="KAJ7519482.1"/>
    <property type="molecule type" value="Genomic_DNA"/>
</dbReference>